<accession>A0A5Q4VBT4</accession>
<keyword evidence="3" id="KW-1185">Reference proteome</keyword>
<name>A0A5Q4VBT4_9BACT</name>
<keyword evidence="1" id="KW-0732">Signal</keyword>
<evidence type="ECO:0000256" key="1">
    <source>
        <dbReference type="SAM" id="SignalP"/>
    </source>
</evidence>
<reference evidence="2 3" key="1">
    <citation type="submission" date="2019-06" db="EMBL/GenBank/DDBJ databases">
        <title>Desulfobotulus mexicanus sp. nov., a novel sulfate-reducing bacterium isolated from the sediment of an alkaline crater lake in Mexico.</title>
        <authorList>
            <person name="Hirschler-Rea A."/>
        </authorList>
    </citation>
    <scope>NUCLEOTIDE SEQUENCE [LARGE SCALE GENOMIC DNA]</scope>
    <source>
        <strain evidence="2 3">PAR22N</strain>
    </source>
</reference>
<protein>
    <recommendedName>
        <fullName evidence="4">DUF3352 domain-containing protein</fullName>
    </recommendedName>
</protein>
<dbReference type="RefSeq" id="WP_139447097.1">
    <property type="nucleotide sequence ID" value="NZ_VDMB01000005.1"/>
</dbReference>
<sequence length="576" mass="64019">MKKNVIFFALLVVSLSGFAAWYLMKHPDPSDGPHIASVLPADTLLLLSINNAAEQMEEFRNSPLAKAINGIDLEASLERAGFPYLIPDEMTNYREWLSLKWNQKIFNSIFGREAALAILPEALAFMTPYAEPEDMLKGIAIIARPVQGATLVSFISPWAPGLDVLEIAPHGDIKIRQINLENGMELFTSDREGLMLGAFHLETLKRMLDASSGSIAPLEKNKNFASMEKALGDGPRTLSFYMDFATALPLVDEKLASFAKSGDVSDWNDIRKMLQGFKNFGYARFNDGTEIRRSLGRAGMDKKELDPDLLALMERPARKPEPLWMAPPETELFFWNGSFDLEYTIQSILEDPEDQSAFRTAFEMQTGILFEDLINSLGHEMAFIMTGADEDSVFPLPRLAIMLESQSPEILTSLMQNLVNKAEAASGIPLNLQSRIIESVEITQVQIPMGEDIQPGWATMGKYFVFALHWESIADMVRAESSGINLVSDDLFQSVDKGLSGKNKSVTYVRSEALMDTVLALAMWQATNLAGGNTHVLVSEIFEPLLEGLKMYRASGSHGYTEKGDAVFQTFTRIQK</sequence>
<dbReference type="OrthoDB" id="5429285at2"/>
<evidence type="ECO:0008006" key="4">
    <source>
        <dbReference type="Google" id="ProtNLM"/>
    </source>
</evidence>
<dbReference type="EMBL" id="VDMB01000005">
    <property type="protein sequence ID" value="TYT75149.1"/>
    <property type="molecule type" value="Genomic_DNA"/>
</dbReference>
<gene>
    <name evidence="2" type="ORF">FIM25_05390</name>
</gene>
<proteinExistence type="predicted"/>
<feature type="chain" id="PRO_5024303828" description="DUF3352 domain-containing protein" evidence="1">
    <location>
        <begin position="20"/>
        <end position="576"/>
    </location>
</feature>
<comment type="caution">
    <text evidence="2">The sequence shown here is derived from an EMBL/GenBank/DDBJ whole genome shotgun (WGS) entry which is preliminary data.</text>
</comment>
<organism evidence="2 3">
    <name type="scientific">Desulfobotulus mexicanus</name>
    <dbReference type="NCBI Taxonomy" id="2586642"/>
    <lineage>
        <taxon>Bacteria</taxon>
        <taxon>Pseudomonadati</taxon>
        <taxon>Thermodesulfobacteriota</taxon>
        <taxon>Desulfobacteria</taxon>
        <taxon>Desulfobacterales</taxon>
        <taxon>Desulfobacteraceae</taxon>
        <taxon>Desulfobotulus</taxon>
    </lineage>
</organism>
<dbReference type="Proteomes" id="UP000321899">
    <property type="component" value="Unassembled WGS sequence"/>
</dbReference>
<evidence type="ECO:0000313" key="3">
    <source>
        <dbReference type="Proteomes" id="UP000321899"/>
    </source>
</evidence>
<evidence type="ECO:0000313" key="2">
    <source>
        <dbReference type="EMBL" id="TYT75149.1"/>
    </source>
</evidence>
<feature type="signal peptide" evidence="1">
    <location>
        <begin position="1"/>
        <end position="19"/>
    </location>
</feature>
<dbReference type="AlphaFoldDB" id="A0A5Q4VBT4"/>